<feature type="transmembrane region" description="Helical" evidence="1">
    <location>
        <begin position="12"/>
        <end position="36"/>
    </location>
</feature>
<sequence>MRRSKRGGIGRFVKRFIMTILAVTLMAAGVAGFLLFTMSGNVWLEQLLSYGNEVSFRAEGLDLRFEQWADSLETRFERMIPETVRPFFD</sequence>
<protein>
    <submittedName>
        <fullName evidence="2">Uncharacterized protein</fullName>
    </submittedName>
</protein>
<reference evidence="2 3" key="1">
    <citation type="submission" date="2018-06" db="EMBL/GenBank/DDBJ databases">
        <authorList>
            <consortium name="Pathogen Informatics"/>
            <person name="Doyle S."/>
        </authorList>
    </citation>
    <scope>NUCLEOTIDE SEQUENCE [LARGE SCALE GENOMIC DNA]</scope>
    <source>
        <strain evidence="2 3">NCTC13163</strain>
    </source>
</reference>
<dbReference type="STRING" id="1397694.GCA_000702585_00984"/>
<keyword evidence="1" id="KW-0812">Transmembrane</keyword>
<dbReference type="RefSeq" id="WP_029334260.1">
    <property type="nucleotide sequence ID" value="NZ_UGGP01000001.1"/>
</dbReference>
<evidence type="ECO:0000313" key="3">
    <source>
        <dbReference type="Proteomes" id="UP000254060"/>
    </source>
</evidence>
<dbReference type="AlphaFoldDB" id="A0A377FRZ9"/>
<accession>A0A377FRZ9</accession>
<organism evidence="2 3">
    <name type="scientific">Exiguobacterium aurantiacum</name>
    <dbReference type="NCBI Taxonomy" id="33987"/>
    <lineage>
        <taxon>Bacteria</taxon>
        <taxon>Bacillati</taxon>
        <taxon>Bacillota</taxon>
        <taxon>Bacilli</taxon>
        <taxon>Bacillales</taxon>
        <taxon>Bacillales Family XII. Incertae Sedis</taxon>
        <taxon>Exiguobacterium</taxon>
    </lineage>
</organism>
<dbReference type="OrthoDB" id="2356000at2"/>
<keyword evidence="1" id="KW-1133">Transmembrane helix</keyword>
<keyword evidence="1" id="KW-0472">Membrane</keyword>
<evidence type="ECO:0000256" key="1">
    <source>
        <dbReference type="SAM" id="Phobius"/>
    </source>
</evidence>
<gene>
    <name evidence="2" type="ORF">NCTC13163_00468</name>
</gene>
<dbReference type="Proteomes" id="UP000254060">
    <property type="component" value="Unassembled WGS sequence"/>
</dbReference>
<name>A0A377FRZ9_9BACL</name>
<dbReference type="EMBL" id="UGGP01000001">
    <property type="protein sequence ID" value="STO07123.1"/>
    <property type="molecule type" value="Genomic_DNA"/>
</dbReference>
<evidence type="ECO:0000313" key="2">
    <source>
        <dbReference type="EMBL" id="STO07123.1"/>
    </source>
</evidence>
<proteinExistence type="predicted"/>